<evidence type="ECO:0000259" key="1">
    <source>
        <dbReference type="Pfam" id="PF14279"/>
    </source>
</evidence>
<accession>A0ABR9YZ71</accession>
<keyword evidence="3" id="KW-1185">Reference proteome</keyword>
<reference evidence="3" key="1">
    <citation type="submission" date="2020-04" db="EMBL/GenBank/DDBJ databases">
        <title>Description of novel Gluconacetobacter.</title>
        <authorList>
            <person name="Sombolestani A."/>
        </authorList>
    </citation>
    <scope>NUCLEOTIDE SEQUENCE [LARGE SCALE GENOMIC DNA]</scope>
    <source>
        <strain evidence="3">LMG 1745</strain>
    </source>
</reference>
<keyword evidence="2" id="KW-0378">Hydrolase</keyword>
<dbReference type="Proteomes" id="UP000662701">
    <property type="component" value="Unassembled WGS sequence"/>
</dbReference>
<evidence type="ECO:0000313" key="2">
    <source>
        <dbReference type="EMBL" id="MBF0889614.1"/>
    </source>
</evidence>
<dbReference type="EMBL" id="JABCQH010000018">
    <property type="protein sequence ID" value="MBF0889614.1"/>
    <property type="molecule type" value="Genomic_DNA"/>
</dbReference>
<dbReference type="GO" id="GO:0004519">
    <property type="term" value="F:endonuclease activity"/>
    <property type="evidence" value="ECO:0007669"/>
    <property type="project" value="UniProtKB-KW"/>
</dbReference>
<proteinExistence type="predicted"/>
<dbReference type="InterPro" id="IPR029471">
    <property type="entry name" value="HNH_5"/>
</dbReference>
<gene>
    <name evidence="2" type="ORF">HKD19_13810</name>
</gene>
<sequence>MRCIFCLLENPPSEEHVFPLAIGGTVTTDRVCKTCNSTLGSRVDAALSNFFPIKMRRAKLNLAGNSGSVPVWYEMFLGKAQLIGQTADQVHITFDKERGQLDTRQLKHVIESVMPDGKKGLQITLDKRDQDQIPKIINRERRRHGLPPLPEQEIASHIENLTINKVEKPIIKINHSIDFAFIRHSILKIAYELAFIWLGESYLDDPIATELRTSIYSPELTATDNIKGYVGPAEYCNAFKNWLPHEDHHLAYAYIAEGNVFVSVRVFDIWGASIVVSCNSDKYFKLPIDNKKLRFLVIDAANRKTIETSFEEEIQRLVASMCALKRLPPFEDPL</sequence>
<protein>
    <submittedName>
        <fullName evidence="2">HNH endonuclease</fullName>
    </submittedName>
</protein>
<evidence type="ECO:0000313" key="3">
    <source>
        <dbReference type="Proteomes" id="UP000662701"/>
    </source>
</evidence>
<feature type="domain" description="HNH endonuclease 5" evidence="1">
    <location>
        <begin position="3"/>
        <end position="50"/>
    </location>
</feature>
<reference evidence="2 3" key="2">
    <citation type="submission" date="2020-11" db="EMBL/GenBank/DDBJ databases">
        <title>Description of novel Gluconobacter species.</title>
        <authorList>
            <person name="Cleenwerck I."/>
            <person name="Cnockaert M."/>
            <person name="Borremans W."/>
            <person name="Wieme A.D."/>
            <person name="De Vuyst L."/>
            <person name="Vandamme P."/>
        </authorList>
    </citation>
    <scope>NUCLEOTIDE SEQUENCE [LARGE SCALE GENOMIC DNA]</scope>
    <source>
        <strain evidence="2 3">LMG 1745</strain>
    </source>
</reference>
<organism evidence="2 3">
    <name type="scientific">Gluconobacter cadivus</name>
    <dbReference type="NCBI Taxonomy" id="2728101"/>
    <lineage>
        <taxon>Bacteria</taxon>
        <taxon>Pseudomonadati</taxon>
        <taxon>Pseudomonadota</taxon>
        <taxon>Alphaproteobacteria</taxon>
        <taxon>Acetobacterales</taxon>
        <taxon>Acetobacteraceae</taxon>
        <taxon>Gluconobacter</taxon>
    </lineage>
</organism>
<dbReference type="Pfam" id="PF14279">
    <property type="entry name" value="HNH_5"/>
    <property type="match status" value="1"/>
</dbReference>
<keyword evidence="2" id="KW-0540">Nuclease</keyword>
<name>A0ABR9YZ71_9PROT</name>
<keyword evidence="2" id="KW-0255">Endonuclease</keyword>
<comment type="caution">
    <text evidence="2">The sequence shown here is derived from an EMBL/GenBank/DDBJ whole genome shotgun (WGS) entry which is preliminary data.</text>
</comment>